<sequence length="334" mass="37968">MSCGQCAPSEGGGFLSPATRPNLLEWTEGQMDPERERDRRESLILWRQTFGGEGGQIQIHTPPRFKSHTSISVLDLFEGGDRGDRAVSWEEGSLPDTLRNLVGAVPADELGVGNQSEWANETFLLISNPHGHPTFDWRGRWSLEDDGTLMENQRVQEIMAGHLLPPRIDLQALESPGNRFFLDRPSPFVLAGSDLDKAFTERQCVFSKTDDFTSTEHLHFFAFLQEESLTDNARAEFIKEGACAMFVDCFDTEGEDSLFQRMKSREMLSSSEREDKFEWVVMEVFSAFTCLPRSDALEENYRSMLEERIRRLASDRRRSDHIGAAAKKLIDKYS</sequence>
<feature type="region of interest" description="Disordered" evidence="1">
    <location>
        <begin position="1"/>
        <end position="37"/>
    </location>
</feature>
<dbReference type="EMBL" id="CDMZ01003172">
    <property type="protein sequence ID" value="CEM45383.1"/>
    <property type="molecule type" value="Genomic_DNA"/>
</dbReference>
<reference evidence="2" key="1">
    <citation type="submission" date="2014-11" db="EMBL/GenBank/DDBJ databases">
        <authorList>
            <person name="Otto D Thomas"/>
            <person name="Naeem Raeece"/>
        </authorList>
    </citation>
    <scope>NUCLEOTIDE SEQUENCE</scope>
</reference>
<dbReference type="AlphaFoldDB" id="A0A0G4HMG4"/>
<proteinExistence type="predicted"/>
<evidence type="ECO:0000256" key="1">
    <source>
        <dbReference type="SAM" id="MobiDB-lite"/>
    </source>
</evidence>
<organism evidence="2">
    <name type="scientific">Chromera velia CCMP2878</name>
    <dbReference type="NCBI Taxonomy" id="1169474"/>
    <lineage>
        <taxon>Eukaryota</taxon>
        <taxon>Sar</taxon>
        <taxon>Alveolata</taxon>
        <taxon>Colpodellida</taxon>
        <taxon>Chromeraceae</taxon>
        <taxon>Chromera</taxon>
    </lineage>
</organism>
<name>A0A0G4HMG4_9ALVE</name>
<evidence type="ECO:0000313" key="2">
    <source>
        <dbReference type="EMBL" id="CEM45383.1"/>
    </source>
</evidence>
<protein>
    <submittedName>
        <fullName evidence="2">Uncharacterized protein</fullName>
    </submittedName>
</protein>
<accession>A0A0G4HMG4</accession>
<gene>
    <name evidence="2" type="ORF">Cvel_7493</name>
</gene>
<dbReference type="VEuPathDB" id="CryptoDB:Cvel_7493"/>